<evidence type="ECO:0000313" key="2">
    <source>
        <dbReference type="EMBL" id="KAK7531010.1"/>
    </source>
</evidence>
<feature type="compositionally biased region" description="Low complexity" evidence="1">
    <location>
        <begin position="22"/>
        <end position="47"/>
    </location>
</feature>
<gene>
    <name evidence="3" type="ORF">J3D65DRAFT_620830</name>
    <name evidence="2" type="ORF">J3D65DRAFT_640267</name>
</gene>
<keyword evidence="4" id="KW-1185">Reference proteome</keyword>
<comment type="caution">
    <text evidence="2">The sequence shown here is derived from an EMBL/GenBank/DDBJ whole genome shotgun (WGS) entry which is preliminary data.</text>
</comment>
<dbReference type="RefSeq" id="XP_066655738.1">
    <property type="nucleotide sequence ID" value="XM_066799893.1"/>
</dbReference>
<feature type="compositionally biased region" description="Pro residues" evidence="1">
    <location>
        <begin position="52"/>
        <end position="74"/>
    </location>
</feature>
<reference evidence="2 4" key="1">
    <citation type="submission" date="2024-04" db="EMBL/GenBank/DDBJ databases">
        <title>Phyllosticta paracitricarpa is synonymous to the EU quarantine fungus P. citricarpa based on phylogenomic analyses.</title>
        <authorList>
            <consortium name="Lawrence Berkeley National Laboratory"/>
            <person name="Van ingen-buijs V.A."/>
            <person name="Van westerhoven A.C."/>
            <person name="Haridas S."/>
            <person name="Skiadas P."/>
            <person name="Martin F."/>
            <person name="Groenewald J.Z."/>
            <person name="Crous P.W."/>
            <person name="Seidl M.F."/>
        </authorList>
    </citation>
    <scope>NUCLEOTIDE SEQUENCE [LARGE SCALE GENOMIC DNA]</scope>
    <source>
        <strain evidence="2 4">CPC 17464</strain>
    </source>
</reference>
<evidence type="ECO:0000256" key="1">
    <source>
        <dbReference type="SAM" id="MobiDB-lite"/>
    </source>
</evidence>
<sequence length="219" mass="22986">MNDVAAEPSSSSSASPSPPNSPLASSSSSPSPSPLASPLAASSSSPPHLRPRPAPPSCRPLSSPTPVPSSPPTSPISWLDLEGQECLSATTKSAPKTPRKQQACRAPSLPPPVCKKRPLLLEVKADEAELRAWLLAPSTPTPIRKKRPLLENEASAPLMPTPIHRKCPLLEVGADELEPQTSRNVRRRLFRHTNTNTNNIDAGTGGGTSPAPLLLGVGR</sequence>
<evidence type="ECO:0000313" key="3">
    <source>
        <dbReference type="EMBL" id="KAK7538051.1"/>
    </source>
</evidence>
<protein>
    <submittedName>
        <fullName evidence="2">Uncharacterized protein</fullName>
    </submittedName>
</protein>
<dbReference type="GeneID" id="92032799"/>
<dbReference type="Proteomes" id="UP001360953">
    <property type="component" value="Unassembled WGS sequence"/>
</dbReference>
<organism evidence="2 4">
    <name type="scientific">Phyllosticta citribraziliensis</name>
    <dbReference type="NCBI Taxonomy" id="989973"/>
    <lineage>
        <taxon>Eukaryota</taxon>
        <taxon>Fungi</taxon>
        <taxon>Dikarya</taxon>
        <taxon>Ascomycota</taxon>
        <taxon>Pezizomycotina</taxon>
        <taxon>Dothideomycetes</taxon>
        <taxon>Dothideomycetes incertae sedis</taxon>
        <taxon>Botryosphaeriales</taxon>
        <taxon>Phyllostictaceae</taxon>
        <taxon>Phyllosticta</taxon>
    </lineage>
</organism>
<feature type="region of interest" description="Disordered" evidence="1">
    <location>
        <begin position="195"/>
        <end position="219"/>
    </location>
</feature>
<feature type="region of interest" description="Disordered" evidence="1">
    <location>
        <begin position="1"/>
        <end position="109"/>
    </location>
</feature>
<accession>A0ABR1L6Z9</accession>
<evidence type="ECO:0000313" key="4">
    <source>
        <dbReference type="Proteomes" id="UP001360953"/>
    </source>
</evidence>
<dbReference type="EMBL" id="JBBPEH010000005">
    <property type="protein sequence ID" value="KAK7538051.1"/>
    <property type="molecule type" value="Genomic_DNA"/>
</dbReference>
<name>A0ABR1L6Z9_9PEZI</name>
<dbReference type="EMBL" id="JBBPEH010000013">
    <property type="protein sequence ID" value="KAK7531010.1"/>
    <property type="molecule type" value="Genomic_DNA"/>
</dbReference>
<proteinExistence type="predicted"/>